<dbReference type="InterPro" id="IPR036770">
    <property type="entry name" value="Ankyrin_rpt-contain_sf"/>
</dbReference>
<keyword evidence="4" id="KW-0812">Transmembrane</keyword>
<dbReference type="InterPro" id="IPR002110">
    <property type="entry name" value="Ankyrin_rpt"/>
</dbReference>
<dbReference type="Gene3D" id="1.25.40.20">
    <property type="entry name" value="Ankyrin repeat-containing domain"/>
    <property type="match status" value="1"/>
</dbReference>
<dbReference type="Pfam" id="PF00023">
    <property type="entry name" value="Ank"/>
    <property type="match status" value="1"/>
</dbReference>
<organism evidence="5 6">
    <name type="scientific">Novipirellula rosea</name>
    <dbReference type="NCBI Taxonomy" id="1031540"/>
    <lineage>
        <taxon>Bacteria</taxon>
        <taxon>Pseudomonadati</taxon>
        <taxon>Planctomycetota</taxon>
        <taxon>Planctomycetia</taxon>
        <taxon>Pirellulales</taxon>
        <taxon>Pirellulaceae</taxon>
        <taxon>Novipirellula</taxon>
    </lineage>
</organism>
<evidence type="ECO:0000256" key="2">
    <source>
        <dbReference type="ARBA" id="ARBA00023043"/>
    </source>
</evidence>
<proteinExistence type="predicted"/>
<name>A0ABP8NME3_9BACT</name>
<evidence type="ECO:0000313" key="6">
    <source>
        <dbReference type="Proteomes" id="UP001500840"/>
    </source>
</evidence>
<sequence>MALLHSPFAFMQLSALAYAVGIDAFIAFYIIGKPPPAKILPLFILGFHMVLDNKIFGEFIDAAVRDQTAASGLLRRHPELRSANFRSETALHFLVTEGFVDAAVFCIENGFDVNRCNDYGDTPLMIACQLGNSAMVVALLARGADPNLSSDANDCPLHCCLQHGRTDLMAELLDAGADPYYTTALEETIFDLATNDYTKRQRVSAFLAERGIDITKAFPDGE</sequence>
<keyword evidence="2 3" id="KW-0040">ANK repeat</keyword>
<dbReference type="SMART" id="SM00248">
    <property type="entry name" value="ANK"/>
    <property type="match status" value="3"/>
</dbReference>
<keyword evidence="4" id="KW-1133">Transmembrane helix</keyword>
<dbReference type="PROSITE" id="PS50297">
    <property type="entry name" value="ANK_REP_REGION"/>
    <property type="match status" value="1"/>
</dbReference>
<feature type="transmembrane region" description="Helical" evidence="4">
    <location>
        <begin position="12"/>
        <end position="31"/>
    </location>
</feature>
<dbReference type="PANTHER" id="PTHR24171:SF8">
    <property type="entry name" value="BRCA1-ASSOCIATED RING DOMAIN PROTEIN 1"/>
    <property type="match status" value="1"/>
</dbReference>
<feature type="repeat" description="ANK" evidence="3">
    <location>
        <begin position="119"/>
        <end position="151"/>
    </location>
</feature>
<dbReference type="EMBL" id="BAABGA010000107">
    <property type="protein sequence ID" value="GAA4469318.1"/>
    <property type="molecule type" value="Genomic_DNA"/>
</dbReference>
<dbReference type="PROSITE" id="PS50088">
    <property type="entry name" value="ANK_REPEAT"/>
    <property type="match status" value="1"/>
</dbReference>
<keyword evidence="4" id="KW-0472">Membrane</keyword>
<evidence type="ECO:0000313" key="5">
    <source>
        <dbReference type="EMBL" id="GAA4469318.1"/>
    </source>
</evidence>
<protein>
    <recommendedName>
        <fullName evidence="7">Ankyrin repeats (3 copies)</fullName>
    </recommendedName>
</protein>
<dbReference type="PANTHER" id="PTHR24171">
    <property type="entry name" value="ANKYRIN REPEAT DOMAIN-CONTAINING PROTEIN 39-RELATED"/>
    <property type="match status" value="1"/>
</dbReference>
<dbReference type="Proteomes" id="UP001500840">
    <property type="component" value="Unassembled WGS sequence"/>
</dbReference>
<keyword evidence="1" id="KW-0677">Repeat</keyword>
<dbReference type="Pfam" id="PF12796">
    <property type="entry name" value="Ank_2"/>
    <property type="match status" value="1"/>
</dbReference>
<dbReference type="SUPFAM" id="SSF48403">
    <property type="entry name" value="Ankyrin repeat"/>
    <property type="match status" value="1"/>
</dbReference>
<evidence type="ECO:0000256" key="3">
    <source>
        <dbReference type="PROSITE-ProRule" id="PRU00023"/>
    </source>
</evidence>
<evidence type="ECO:0000256" key="1">
    <source>
        <dbReference type="ARBA" id="ARBA00022737"/>
    </source>
</evidence>
<accession>A0ABP8NME3</accession>
<reference evidence="6" key="1">
    <citation type="journal article" date="2019" name="Int. J. Syst. Evol. Microbiol.">
        <title>The Global Catalogue of Microorganisms (GCM) 10K type strain sequencing project: providing services to taxonomists for standard genome sequencing and annotation.</title>
        <authorList>
            <consortium name="The Broad Institute Genomics Platform"/>
            <consortium name="The Broad Institute Genome Sequencing Center for Infectious Disease"/>
            <person name="Wu L."/>
            <person name="Ma J."/>
        </authorList>
    </citation>
    <scope>NUCLEOTIDE SEQUENCE [LARGE SCALE GENOMIC DNA]</scope>
    <source>
        <strain evidence="6">JCM 17759</strain>
    </source>
</reference>
<comment type="caution">
    <text evidence="5">The sequence shown here is derived from an EMBL/GenBank/DDBJ whole genome shotgun (WGS) entry which is preliminary data.</text>
</comment>
<keyword evidence="6" id="KW-1185">Reference proteome</keyword>
<evidence type="ECO:0008006" key="7">
    <source>
        <dbReference type="Google" id="ProtNLM"/>
    </source>
</evidence>
<gene>
    <name evidence="5" type="ORF">GCM10023156_61180</name>
</gene>
<evidence type="ECO:0000256" key="4">
    <source>
        <dbReference type="SAM" id="Phobius"/>
    </source>
</evidence>